<accession>A0AA88PA13</accession>
<protein>
    <submittedName>
        <fullName evidence="2">Uncharacterized protein</fullName>
    </submittedName>
</protein>
<organism evidence="2 3">
    <name type="scientific">Cirrhinus molitorella</name>
    <name type="common">mud carp</name>
    <dbReference type="NCBI Taxonomy" id="172907"/>
    <lineage>
        <taxon>Eukaryota</taxon>
        <taxon>Metazoa</taxon>
        <taxon>Chordata</taxon>
        <taxon>Craniata</taxon>
        <taxon>Vertebrata</taxon>
        <taxon>Euteleostomi</taxon>
        <taxon>Actinopterygii</taxon>
        <taxon>Neopterygii</taxon>
        <taxon>Teleostei</taxon>
        <taxon>Ostariophysi</taxon>
        <taxon>Cypriniformes</taxon>
        <taxon>Cyprinidae</taxon>
        <taxon>Labeoninae</taxon>
        <taxon>Labeonini</taxon>
        <taxon>Cirrhinus</taxon>
    </lineage>
</organism>
<evidence type="ECO:0000313" key="2">
    <source>
        <dbReference type="EMBL" id="KAK2874337.1"/>
    </source>
</evidence>
<sequence>MARLWSERQRTTSSPPTLLLFSAQIVQTNRSRLPGASAVTSPIHSSLDACQPGAERAVSIATTNNRLASLHSPPFTCAPRNPENKLSTGGMLKPHSESGHCVPGSFPLHWTLPGEDLDLWEGMGQESQGYREGGDELWTPGGARDGTGEEAGAQRATVLRLVANLITAQTRWSRSSTAHFLSPDSTSCHLMGLPVTPLRSGLEKALLRE</sequence>
<feature type="region of interest" description="Disordered" evidence="1">
    <location>
        <begin position="126"/>
        <end position="151"/>
    </location>
</feature>
<keyword evidence="3" id="KW-1185">Reference proteome</keyword>
<name>A0AA88PA13_9TELE</name>
<reference evidence="2" key="1">
    <citation type="submission" date="2023-08" db="EMBL/GenBank/DDBJ databases">
        <title>Chromosome-level Genome Assembly of mud carp (Cirrhinus molitorella).</title>
        <authorList>
            <person name="Liu H."/>
        </authorList>
    </citation>
    <scope>NUCLEOTIDE SEQUENCE</scope>
    <source>
        <strain evidence="2">Prfri</strain>
        <tissue evidence="2">Muscle</tissue>
    </source>
</reference>
<gene>
    <name evidence="2" type="ORF">Q8A67_021490</name>
</gene>
<dbReference type="EMBL" id="JAUYZG010000021">
    <property type="protein sequence ID" value="KAK2874337.1"/>
    <property type="molecule type" value="Genomic_DNA"/>
</dbReference>
<evidence type="ECO:0000313" key="3">
    <source>
        <dbReference type="Proteomes" id="UP001187343"/>
    </source>
</evidence>
<dbReference type="AlphaFoldDB" id="A0AA88PA13"/>
<comment type="caution">
    <text evidence="2">The sequence shown here is derived from an EMBL/GenBank/DDBJ whole genome shotgun (WGS) entry which is preliminary data.</text>
</comment>
<dbReference type="Proteomes" id="UP001187343">
    <property type="component" value="Unassembled WGS sequence"/>
</dbReference>
<evidence type="ECO:0000256" key="1">
    <source>
        <dbReference type="SAM" id="MobiDB-lite"/>
    </source>
</evidence>
<proteinExistence type="predicted"/>